<feature type="region of interest" description="Disordered" evidence="1">
    <location>
        <begin position="209"/>
        <end position="241"/>
    </location>
</feature>
<feature type="region of interest" description="Disordered" evidence="1">
    <location>
        <begin position="1"/>
        <end position="43"/>
    </location>
</feature>
<feature type="region of interest" description="Disordered" evidence="1">
    <location>
        <begin position="67"/>
        <end position="113"/>
    </location>
</feature>
<evidence type="ECO:0008006" key="4">
    <source>
        <dbReference type="Google" id="ProtNLM"/>
    </source>
</evidence>
<dbReference type="HOGENOM" id="CLU_094005_0_0_1"/>
<name>A0A0D9ZZ55_9ORYZ</name>
<dbReference type="Proteomes" id="UP000026961">
    <property type="component" value="Chromosome 5"/>
</dbReference>
<evidence type="ECO:0000256" key="1">
    <source>
        <dbReference type="SAM" id="MobiDB-lite"/>
    </source>
</evidence>
<proteinExistence type="predicted"/>
<reference evidence="2" key="2">
    <citation type="submission" date="2018-05" db="EMBL/GenBank/DDBJ databases">
        <title>OgluRS3 (Oryza glumaepatula Reference Sequence Version 3).</title>
        <authorList>
            <person name="Zhang J."/>
            <person name="Kudrna D."/>
            <person name="Lee S."/>
            <person name="Talag J."/>
            <person name="Welchert J."/>
            <person name="Wing R.A."/>
        </authorList>
    </citation>
    <scope>NUCLEOTIDE SEQUENCE [LARGE SCALE GENOMIC DNA]</scope>
</reference>
<dbReference type="Gramene" id="OGLUM05G17340.1">
    <property type="protein sequence ID" value="OGLUM05G17340.1"/>
    <property type="gene ID" value="OGLUM05G17340"/>
</dbReference>
<dbReference type="AlphaFoldDB" id="A0A0D9ZZ55"/>
<protein>
    <recommendedName>
        <fullName evidence="4">DUF834 domain-containing protein</fullName>
    </recommendedName>
</protein>
<accession>A0A0D9ZZ55</accession>
<evidence type="ECO:0000313" key="2">
    <source>
        <dbReference type="EnsemblPlants" id="OGLUM05G17340.1"/>
    </source>
</evidence>
<reference evidence="2" key="1">
    <citation type="submission" date="2015-04" db="UniProtKB">
        <authorList>
            <consortium name="EnsemblPlants"/>
        </authorList>
    </citation>
    <scope>IDENTIFICATION</scope>
</reference>
<evidence type="ECO:0000313" key="3">
    <source>
        <dbReference type="Proteomes" id="UP000026961"/>
    </source>
</evidence>
<keyword evidence="3" id="KW-1185">Reference proteome</keyword>
<organism evidence="2">
    <name type="scientific">Oryza glumipatula</name>
    <dbReference type="NCBI Taxonomy" id="40148"/>
    <lineage>
        <taxon>Eukaryota</taxon>
        <taxon>Viridiplantae</taxon>
        <taxon>Streptophyta</taxon>
        <taxon>Embryophyta</taxon>
        <taxon>Tracheophyta</taxon>
        <taxon>Spermatophyta</taxon>
        <taxon>Magnoliopsida</taxon>
        <taxon>Liliopsida</taxon>
        <taxon>Poales</taxon>
        <taxon>Poaceae</taxon>
        <taxon>BOP clade</taxon>
        <taxon>Oryzoideae</taxon>
        <taxon>Oryzeae</taxon>
        <taxon>Oryzinae</taxon>
        <taxon>Oryza</taxon>
    </lineage>
</organism>
<sequence>MGRQQRRAREERASCNGGGYEGGRRRARGLPGGRSVHEGGGENTSAAELLLGMGGKAAYARRETAAEADNGLIRPLGGGSSPQRLDQDRPSSRWRRRDSKLAAAEARPGRHGPAEDALAAAELVAMVATAGSRRAGRRRWRPVRRKEARPMVVEADAWRRPRCDEAAVEARARRVPVRYDEAGRRGARKCSRRRRWPTQREARLALVKPDEARPVAAHEGWPGRRAPMQWRPRTSGGLNGGGAMIHQW</sequence>
<dbReference type="EnsemblPlants" id="OGLUM05G17340.1">
    <property type="protein sequence ID" value="OGLUM05G17340.1"/>
    <property type="gene ID" value="OGLUM05G17340"/>
</dbReference>